<organism evidence="15 16">
    <name type="scientific">Trichocladium antarcticum</name>
    <dbReference type="NCBI Taxonomy" id="1450529"/>
    <lineage>
        <taxon>Eukaryota</taxon>
        <taxon>Fungi</taxon>
        <taxon>Dikarya</taxon>
        <taxon>Ascomycota</taxon>
        <taxon>Pezizomycotina</taxon>
        <taxon>Sordariomycetes</taxon>
        <taxon>Sordariomycetidae</taxon>
        <taxon>Sordariales</taxon>
        <taxon>Chaetomiaceae</taxon>
        <taxon>Trichocladium</taxon>
    </lineage>
</organism>
<dbReference type="GO" id="GO:0000027">
    <property type="term" value="P:ribosomal large subunit assembly"/>
    <property type="evidence" value="ECO:0007669"/>
    <property type="project" value="InterPro"/>
</dbReference>
<feature type="compositionally biased region" description="Acidic residues" evidence="12">
    <location>
        <begin position="4780"/>
        <end position="4801"/>
    </location>
</feature>
<proteinExistence type="inferred from homology"/>
<feature type="compositionally biased region" description="Basic and acidic residues" evidence="12">
    <location>
        <begin position="5118"/>
        <end position="5132"/>
    </location>
</feature>
<protein>
    <recommendedName>
        <fullName evidence="4 10">Midasin</fullName>
    </recommendedName>
</protein>
<dbReference type="SMART" id="SM00382">
    <property type="entry name" value="AAA"/>
    <property type="match status" value="6"/>
</dbReference>
<dbReference type="SUPFAM" id="SSF53300">
    <property type="entry name" value="vWA-like"/>
    <property type="match status" value="1"/>
</dbReference>
<dbReference type="Gene3D" id="1.25.40.90">
    <property type="match status" value="1"/>
</dbReference>
<evidence type="ECO:0000256" key="4">
    <source>
        <dbReference type="ARBA" id="ARBA00017143"/>
    </source>
</evidence>
<evidence type="ECO:0000259" key="13">
    <source>
        <dbReference type="PROSITE" id="PS50234"/>
    </source>
</evidence>
<dbReference type="InterPro" id="IPR024638">
    <property type="entry name" value="Ctk3_N"/>
</dbReference>
<feature type="region of interest" description="Disordered" evidence="12">
    <location>
        <begin position="510"/>
        <end position="534"/>
    </location>
</feature>
<gene>
    <name evidence="15" type="ORF">BT67DRAFT_453008</name>
</gene>
<sequence>MADPFEVRMRFTNQLRQLNASVTSAQKAAQYALKYRDMAEDLHSCILEQLERNTMNTRANIMYFIEHFLEMANKNGHVEYVGMMQRDIIRVVDAVAPDDGSGAANVKVVRKVLHALQSKTFLDPQAVSQIEEVLKERDASAQDLSLSSPPSHNNHTATATAATNPDAAAAADNLGDMPPSRTLPPLRKNGHPNSHPAPSLKLDKKQIEQRIEEDRERHKRQREGIWAVPAGEDAELQRLWEETSELGEDDHRMGEEEYAEWTAGLGTGCAHRREEKNGNERAVGANAGVGVGVGVGVDAFAGGARIPYMQRKSRRLVVSSFIIATIFSASSFGTDSFSILGALSTNFLESTRLRPSRFLTSLMTLGLDPVSNDCSFTLKSVFSAAAGAASSASSTAAGAAGAAAKPPTGSGNRRPESGRRTLRLETRSAVSSRVNWLIWSTMVEILGLTAAASVELYLRVMRCGWRRELEARMGALLLARSWRAQHCAANLQDIDMAGGRVAEKLGAAVGMGKRQPKPQLDSDELTSTEKSPFPTPTMATIDVSRLRDSLIGDAATLQFLPAELLRMIQDHQSTQLLEAVANAALVAPATDRVFAHFESAFADIAARWVISHPKLDVRVLASFARILPFSPSLSVFLISHLHGGVAGGSGVPGASGARTLDALDLASFGDADLPVVLLAAWRLNNFDRRTFSPLSSPSQLQSLFAHQEPAVRYLSIKLFCQLHDAADQKVEALLATHIPKDTSLVADLDGRRADYAFLSLYEDARSQEVRRLRSSIQATASAEPTQPVPMQNLTPLVIKYGKTVLPRPMGPVTTPGTLAHTPTTVENLENLSSLLQQPGPILLHGQSGAGKTSLVHDIARELGTQQELVTLHLNEQTDAKMLLGLYTTDSKPGSFQWRAGVLTTAVREGRWVLIEDLDRAPTEVMSTLLPLIERGELLIPGRGESIRASAGFRMFATVRTLRGMNDRENLPNLIGLRLWHSLHVKALPRDDLRDVIVGRYPLLHKYTVGVLAVFDQLMACTSGSTRLSLGRTALDRPIGTRDLLKWCSRLDGILRAAGCKTGDEPITDTTRDRMFLEAVDCFVSSMHEPSSRNILIAAVAREMHLSPERVQHYLTSYIPDLDDSESRLTVGRAAFIKPRRTSRVSKSKRPFATTVHAKRLLEQIAVAVKYREPLLLVGETGIGKTTVIQQLAESLGHQLVAVNLSQQSEAGDLLGGFKPISSQTLAMPLKEEFEDLLEKTGVSAEKNRDYLERIAKRFAKGRWKEVSKEWRKAPKMFEAILAKLESTQARAEVADDQPSKRRKTESSKVQRLLDLKPRWALFSQSLDQFDRQIASGAAGFAFAFVEGKIVKAARNGDWVLLDEINLASPDTLESIAGLFQTTPSLLLSETGEIQRIQAHPNFRVFGAMNPATDVGKRDLPLGLRSRFTELYVSSPDRDKKDLLTIIKTYLKGNNSSIDRLADDVADLYLEIKKRAELKVLVDQANEVPHFSLRTLTRVLTYANDVAPFYGLERALYEGFCMCFTTLLSEESERTVMPLIHQHLLKRPNILTQPPKKPTDGKDYVSFKNTGRDHQYWLLQGHEMPKERDDYIITPYVERNLLNLVRATSTRRYPILIQGPTSAGKTSMIEYLANYTGNKFVRINNHEHTDLQEYLGTYVSDAEGKLRFQEGLLVQAMREGSWIVLDELNLAPTDVLEALNRLLDDNRELLIPETQEIVRPADNFCLFATQNPAGLYGGRKVLSRAFRNRFLELHFDDIPESELETILQKRSRNTAPSDCRRIVTVYKQLTRLRQESRVFEQKNSFATLRDLFRWALREADTRQEIAEHGFMLLAERVRKAEERDDVKKVIEEVFKVTIDPDRLYDLDNAPEFRNVKARNSQGVIWTRAMRRLYVLVKRAIMNDEPVLLVGETGCGKTTVVQLLAEFEKQQLHIVNAHQNTETGDLIGSQRPVRNRGAIVDSLFRDLAEAATTLGRSKDSLEALQEWYRALPSDELAKLPTDLRARIRAGTARSRALFEWSDGSLVHAMKEATYFLLDEISLADDSVLERLNSVLEPQRSLLLAEKGVEDSFVQAAEGFQFFATMNPGGDFGKKELSPALRNRFTEVWVPAFSEVDDVHDIVVSKLDKTFRQGRGKKQSKPISRIIVEFSSWFGRTFRPSSPATAFSVRDILAWVEFMNTCRFPSVELSLLHGAAMVFIDTIGANPSALVAVDPKEMAAHRQMCLEQLGALCGADLAPAYFREPQVAIDEKLLSIGEFSLDRSLAGGGIDAGAEFGVPTTKMNAMRVIRALQGAKPILLEGNPGVGKTTLVTALARACGRPLTRINLSDQTDLMDLFGTDVPVEGAEAGNFVWQNAPFLEAMQKGEWVLLDEMNLASQTVLEGLNACLDHRGEVYIAELDQVFKRHPDFKLFAAQNPHHQGGGRKGLPSSFVNRFIVVYSDVFTKQDLLHITAKKFDKIGEKTQHQLIEFMSRLDDEVVSRRSFGALGSPWEFNLRDTLRWGDLLTSENALLSGRKPDDYLDVIIRQRFRMERDRQEVNRLFAEIFERAPEDHGLYHDINSYFGQVGLASLKRNPLSQPTPFPDIDAVPRLKEIESIMISIEQDLPCILVGPSGSGKSALLAHVAALAGKSLVIFPLNADVDAMDLIGGFEQADPHREVQTCMLKLQRALQDHILRTLPSPVSAAAVDLMAALRSLTGEEHQYENILPLVEDLQTDVSVAEALATFLAQAAEALCMPLTLENPRFEWLDGVIVRAVETGAWLVLDNANLCSASVLDRLNSLLERPNGILMINEHSGPGGEPRIITPHPDFRIFLTVDPRYGELSRAMRNRSIEIYLDVLPAGTAADGRIAPVDGSLQRFHAAAKILDQQAEDGQLVPLAFDLVSLADSNRLDAYLQAARAGLSESSSPALVRSPAAVQHLGQLLSYIQSEDAGPLRQSIANLYAASPSQMLMPLHPLINSPMIPLLEQGRDGLAFWLASCYELYLDIQTSEKAMEAQLVRVNLSKPSLMNRLQRSSVSDKVASLSRDSTVHAARFLSAALQLVRAFITGETAEPGAWKKRRAVLRRLMLFWTRTFESLIAASFEEARFQAHLTQGSKLLMSSMSAMPEAADHRLLSTLSGFLERDFVVGFKLSTGLSMEPLWHWLRPDPIADLQTLEQVMAMERLADRFDALRWLVDVDIATLRTVQDSMARIYAVIRTGKGDAASLVTDLQSEITALESRIGEHSSTHQPFFASGFEGLRQALVLHQVHQGSAMQLGSSDVDVLSSIPTASLMRLQCLKRTPLQAVDCIFAQEASEAHPWEGTLSKSLLLKYDAASSASLHELRSLEVEMPIMGRALAGATEALATSPLLKAEQLLLKLVEEVMCAHDESCRGQMTAMYESLLSRDMADLGHSADLESWLAQASRVELPQNLKSAEKHFTRALLALAASAKGFQPRSASTSVAWVRFALGCVELYVPDKIFDPHHRAQIEAEEHQALYDSLRKQIAALEAFELAFSGRRTSVPSQLLVDEAEGLGEPPSVQQIYRPGGGELRGLQGEFNNVLNALIGNDVSATHLRSLVPETAVDAAEELALVEQNVALLIVRLTSRYNAYQDLTMPLVSILRCLRLGLSLGRAVGSATQAADGDSQALVGVSPFLSGTVWKAETAPLPLRTLEFLAFVQAVVAVEGRDKLPDSLRGALRESFASFHDEWSRKLEADRKIEEAKNSLFKFKGSLEDQEEFDQEEFEQLFPDFTPDDDGVVKQKKPLRGGRELSILLAEAHEKIFLSAQEPQQSIRRLSMRVARRVAREQRGSTVAEPELDRMLLPATILVFEEQVRAFGANVDGTNYNFYTDANLAEVRKVLGLVNAIKKRFQELQAIDEIGHHQTLADVVMACDKVLEMAIDDPLARTITAIEQLHAHVYEWHEGGWATKAHKATALYDRLRDTICDWRRLELSSWSRLLDAEVKKTYDDAKSWWFVAYGAVILEPCSILQQGLDLKGHAVKLLAVLESYFTGASVGQFVARLDLLKQLKNQLDLLVVDEPGLGLARDAVQNFITFYGRYERKIGETIRAGRAPLDRKMKDILLMTKWRDTNIEALKDSARRSHQKLFRLVRKFRNVLEQPVKTITDQGLPDEDHPPSADSGGAATVVDAQANREAISLCQQVLPGIEGHPQWSRMSNLPAVLKAMSKHGSLPAAAVNAAAQLDSYVSDLVASIVDLKKETPGTLTDENKDAVRHLKTRKVHLYSDTLKTLRAMGFSRNLGTNLLERQSSTAVILVAAGAVEAGAGEYFYHKMLDMAPRFRQATQEYSDDLGREVVHRSIGYLEGVLHVMIRQRQFLARAATAEGGLHGAIDFVGELAAVGEASFKRDERVANHAQVARWLVQILRFAVHLVEAHARLGGGDNGEVRRRLEGWAETFAKLDAAHHSLPRLPAGFGSAGGDRLRVEVERELDAVRGGLDEIAVARPDLAFVVQQVQLWTSIQTAEAGNGASDGEDINSLAAAALTLSSKILVALQNFQKSAQSLPTTTDDAGWLIQYGDNLQQSIDAFRMAKITEEANSLIAQLKTLSANQPTAAALLRLVHPVLTQYSTACAQNVARFADMHRTVCRLGYHLAASFVQISSQGFCTPEEKSDETAGESGNVESGTGLGDGDGAEDISKDIKADEDLSELAQDPNNKTQGDIEENEDAVDMGDDEMEGELGDVGGKDEEEEKDKDGKDESGDEDEDDGMDEEAGDVDDLDPTAVDEKMWDGSGEDEAEKDQKGDQEQGKKDEDQSAAAEGEEKKKEQKKGEDDEGNAPPDAPEEQGEDDAEAEPGQEEEGMPQEELNRQDQNVENNETLALPEDMDIEIDDGAEQDGEDDDLDDLDGLSDAEKPDEKQTDVPEDMSQSGDEGETGEEEHQKDEDVLEEEAEQEDEIDAAGDREEEMDVDMQEDGEDGQDEEKDEKKQPLPQDGGADQDNAAPSDVQNGGGQAQDDANMQDEESDNKAGQREQGALGKQSAEEDKAPGQKGALSSQDQEQGPSDETEDTESKDAQPFKKLGDALENWYRNQRDIQAASEDQDKSERPAEDMAKAEFQHLQDDTAEADAQALGTATNEEAKPMDDAMAIDNEMDEAGDQIMPEDEKDEGEADVDMEDAGETEPKEAPKNDREDGRSGVATRKGAYDNEDMQRNAAAPEEVDEDQIDETSTQLLQTHLTEHDEQPLRDYAEALDMWTTFQTKTQTLSQSLSSQLRLILTPTQSTKLSGSFRTGKRLNIKKIIPYIASSYKRDKIWMRRAIPSKRAYQILLCVDDSSSMSDGNRSSSGRLALESLVMVARALTVLEAGQIGVLGFGTDVFVAHALTDPAPTSPHAGARLLQRFRFAQDTTDMVRLLRTTIDHFRDARLVQAAAPGGDELWQLALVMSDGLVQSRDHARLRPLLREAMEQRVMVVFIVMDDARDDARGHSVLELKEARFGQDGVPVIHRYLDSFPFPYYLIVHHLDDLPGALAALLRTWFAEVNS</sequence>
<dbReference type="InterPro" id="IPR006569">
    <property type="entry name" value="CID_dom"/>
</dbReference>
<feature type="compositionally biased region" description="Basic and acidic residues" evidence="12">
    <location>
        <begin position="5007"/>
        <end position="5020"/>
    </location>
</feature>
<feature type="compositionally biased region" description="Basic and acidic residues" evidence="12">
    <location>
        <begin position="4759"/>
        <end position="4770"/>
    </location>
</feature>
<evidence type="ECO:0000256" key="2">
    <source>
        <dbReference type="ARBA" id="ARBA00004642"/>
    </source>
</evidence>
<keyword evidence="11" id="KW-0175">Coiled coil</keyword>
<dbReference type="InterPro" id="IPR041190">
    <property type="entry name" value="Midasin_AAA_lid_5"/>
</dbReference>
<dbReference type="InterPro" id="IPR011704">
    <property type="entry name" value="ATPase_dyneun-rel_AAA"/>
</dbReference>
<dbReference type="GO" id="GO:0005654">
    <property type="term" value="C:nucleoplasm"/>
    <property type="evidence" value="ECO:0007669"/>
    <property type="project" value="UniProtKB-SubCell"/>
</dbReference>
<name>A0AAN6ZGJ4_9PEZI</name>
<dbReference type="InterPro" id="IPR048617">
    <property type="entry name" value="MDN1_AAA_lid_4"/>
</dbReference>
<dbReference type="PROSITE" id="PS50234">
    <property type="entry name" value="VWFA"/>
    <property type="match status" value="1"/>
</dbReference>
<keyword evidence="9 10" id="KW-0539">Nucleus</keyword>
<feature type="compositionally biased region" description="Acidic residues" evidence="12">
    <location>
        <begin position="4699"/>
        <end position="4719"/>
    </location>
</feature>
<evidence type="ECO:0000256" key="8">
    <source>
        <dbReference type="ARBA" id="ARBA00023186"/>
    </source>
</evidence>
<dbReference type="GO" id="GO:0000055">
    <property type="term" value="P:ribosomal large subunit export from nucleus"/>
    <property type="evidence" value="ECO:0007669"/>
    <property type="project" value="TreeGrafter"/>
</dbReference>
<reference evidence="15" key="1">
    <citation type="journal article" date="2023" name="Mol. Phylogenet. Evol.">
        <title>Genome-scale phylogeny and comparative genomics of the fungal order Sordariales.</title>
        <authorList>
            <person name="Hensen N."/>
            <person name="Bonometti L."/>
            <person name="Westerberg I."/>
            <person name="Brannstrom I.O."/>
            <person name="Guillou S."/>
            <person name="Cros-Aarteil S."/>
            <person name="Calhoun S."/>
            <person name="Haridas S."/>
            <person name="Kuo A."/>
            <person name="Mondo S."/>
            <person name="Pangilinan J."/>
            <person name="Riley R."/>
            <person name="LaButti K."/>
            <person name="Andreopoulos B."/>
            <person name="Lipzen A."/>
            <person name="Chen C."/>
            <person name="Yan M."/>
            <person name="Daum C."/>
            <person name="Ng V."/>
            <person name="Clum A."/>
            <person name="Steindorff A."/>
            <person name="Ohm R.A."/>
            <person name="Martin F."/>
            <person name="Silar P."/>
            <person name="Natvig D.O."/>
            <person name="Lalanne C."/>
            <person name="Gautier V."/>
            <person name="Ament-Velasquez S.L."/>
            <person name="Kruys A."/>
            <person name="Hutchinson M.I."/>
            <person name="Powell A.J."/>
            <person name="Barry K."/>
            <person name="Miller A.N."/>
            <person name="Grigoriev I.V."/>
            <person name="Debuchy R."/>
            <person name="Gladieux P."/>
            <person name="Hiltunen Thoren M."/>
            <person name="Johannesson H."/>
        </authorList>
    </citation>
    <scope>NUCLEOTIDE SEQUENCE</scope>
    <source>
        <strain evidence="15">CBS 123565</strain>
    </source>
</reference>
<feature type="region of interest" description="Disordered" evidence="12">
    <location>
        <begin position="169"/>
        <end position="205"/>
    </location>
</feature>
<evidence type="ECO:0000256" key="6">
    <source>
        <dbReference type="ARBA" id="ARBA00022741"/>
    </source>
</evidence>
<feature type="coiled-coil region" evidence="11">
    <location>
        <begin position="3463"/>
        <end position="3490"/>
    </location>
</feature>
<dbReference type="CDD" id="cd01460">
    <property type="entry name" value="vWA_midasin"/>
    <property type="match status" value="1"/>
</dbReference>
<evidence type="ECO:0000313" key="16">
    <source>
        <dbReference type="Proteomes" id="UP001304895"/>
    </source>
</evidence>
<dbReference type="InterPro" id="IPR040848">
    <property type="entry name" value="AAA_lid_7"/>
</dbReference>
<dbReference type="FunFam" id="3.40.50.300:FF:000142">
    <property type="entry name" value="Midasin"/>
    <property type="match status" value="1"/>
</dbReference>
<accession>A0AAN6ZGJ4</accession>
<dbReference type="InterPro" id="IPR027417">
    <property type="entry name" value="P-loop_NTPase"/>
</dbReference>
<feature type="compositionally biased region" description="Acidic residues" evidence="12">
    <location>
        <begin position="4822"/>
        <end position="4848"/>
    </location>
</feature>
<dbReference type="Pfam" id="PF17865">
    <property type="entry name" value="AAA_lid_5"/>
    <property type="match status" value="1"/>
</dbReference>
<reference evidence="15" key="2">
    <citation type="submission" date="2023-05" db="EMBL/GenBank/DDBJ databases">
        <authorList>
            <consortium name="Lawrence Berkeley National Laboratory"/>
            <person name="Steindorff A."/>
            <person name="Hensen N."/>
            <person name="Bonometti L."/>
            <person name="Westerberg I."/>
            <person name="Brannstrom I.O."/>
            <person name="Guillou S."/>
            <person name="Cros-Aarteil S."/>
            <person name="Calhoun S."/>
            <person name="Haridas S."/>
            <person name="Kuo A."/>
            <person name="Mondo S."/>
            <person name="Pangilinan J."/>
            <person name="Riley R."/>
            <person name="Labutti K."/>
            <person name="Andreopoulos B."/>
            <person name="Lipzen A."/>
            <person name="Chen C."/>
            <person name="Yanf M."/>
            <person name="Daum C."/>
            <person name="Ng V."/>
            <person name="Clum A."/>
            <person name="Ohm R."/>
            <person name="Martin F."/>
            <person name="Silar P."/>
            <person name="Natvig D."/>
            <person name="Lalanne C."/>
            <person name="Gautier V."/>
            <person name="Ament-Velasquez S.L."/>
            <person name="Kruys A."/>
            <person name="Hutchinson M.I."/>
            <person name="Powell A.J."/>
            <person name="Barry K."/>
            <person name="Miller A.N."/>
            <person name="Grigoriev I.V."/>
            <person name="Debuchy R."/>
            <person name="Gladieux P."/>
            <person name="Thoren M.H."/>
            <person name="Johannesson H."/>
        </authorList>
    </citation>
    <scope>NUCLEOTIDE SEQUENCE</scope>
    <source>
        <strain evidence="15">CBS 123565</strain>
    </source>
</reference>
<dbReference type="GO" id="GO:0005730">
    <property type="term" value="C:nucleolus"/>
    <property type="evidence" value="ECO:0007669"/>
    <property type="project" value="UniProtKB-SubCell"/>
</dbReference>
<dbReference type="Pfam" id="PF12243">
    <property type="entry name" value="CTK3"/>
    <property type="match status" value="1"/>
</dbReference>
<dbReference type="Gene3D" id="3.40.50.300">
    <property type="entry name" value="P-loop containing nucleotide triphosphate hydrolases"/>
    <property type="match status" value="7"/>
</dbReference>
<dbReference type="SMART" id="SM00327">
    <property type="entry name" value="VWA"/>
    <property type="match status" value="1"/>
</dbReference>
<keyword evidence="7 10" id="KW-0067">ATP-binding</keyword>
<evidence type="ECO:0000256" key="5">
    <source>
        <dbReference type="ARBA" id="ARBA00022553"/>
    </source>
</evidence>
<feature type="compositionally biased region" description="Acidic residues" evidence="12">
    <location>
        <begin position="5088"/>
        <end position="5117"/>
    </location>
</feature>
<feature type="compositionally biased region" description="Basic and acidic residues" evidence="12">
    <location>
        <begin position="4738"/>
        <end position="4752"/>
    </location>
</feature>
<feature type="compositionally biased region" description="Basic and acidic residues" evidence="12">
    <location>
        <begin position="4849"/>
        <end position="4859"/>
    </location>
</feature>
<dbReference type="Pfam" id="PF12350">
    <property type="entry name" value="CTK3_C"/>
    <property type="match status" value="1"/>
</dbReference>
<comment type="function">
    <text evidence="10">Nuclear chaperone required for maturation and nuclear export of pre-60S ribosome subunits.</text>
</comment>
<dbReference type="GO" id="GO:0016887">
    <property type="term" value="F:ATP hydrolysis activity"/>
    <property type="evidence" value="ECO:0007669"/>
    <property type="project" value="InterPro"/>
</dbReference>
<dbReference type="EMBL" id="MU853401">
    <property type="protein sequence ID" value="KAK4138320.1"/>
    <property type="molecule type" value="Genomic_DNA"/>
</dbReference>
<dbReference type="FunFam" id="3.40.50.300:FF:000712">
    <property type="entry name" value="Midasin"/>
    <property type="match status" value="1"/>
</dbReference>
<dbReference type="FunFam" id="1.25.40.90:FF:000032">
    <property type="entry name" value="CTD kinase subunit gamma"/>
    <property type="match status" value="1"/>
</dbReference>
<dbReference type="AntiFam" id="ANF00182">
    <property type="entry name" value="Shadow ORF (opposite rplL)"/>
</dbReference>
<feature type="compositionally biased region" description="Basic and acidic residues" evidence="12">
    <location>
        <begin position="4635"/>
        <end position="4644"/>
    </location>
</feature>
<keyword evidence="8 10" id="KW-0143">Chaperone</keyword>
<keyword evidence="6 10" id="KW-0547">Nucleotide-binding</keyword>
<dbReference type="PROSITE" id="PS51391">
    <property type="entry name" value="CID"/>
    <property type="match status" value="1"/>
</dbReference>
<dbReference type="PANTHER" id="PTHR48103:SF2">
    <property type="entry name" value="MIDASIN"/>
    <property type="match status" value="1"/>
</dbReference>
<dbReference type="InterPro" id="IPR002035">
    <property type="entry name" value="VWF_A"/>
</dbReference>
<dbReference type="FunFam" id="3.40.50.300:FF:000582">
    <property type="entry name" value="Midasin"/>
    <property type="match status" value="1"/>
</dbReference>
<dbReference type="InterPro" id="IPR024637">
    <property type="entry name" value="Ctk3_C"/>
</dbReference>
<keyword evidence="16" id="KW-1185">Reference proteome</keyword>
<evidence type="ECO:0000256" key="3">
    <source>
        <dbReference type="ARBA" id="ARBA00007188"/>
    </source>
</evidence>
<feature type="compositionally biased region" description="Acidic residues" evidence="12">
    <location>
        <begin position="4660"/>
        <end position="4679"/>
    </location>
</feature>
<feature type="compositionally biased region" description="Basic and acidic residues" evidence="12">
    <location>
        <begin position="5038"/>
        <end position="5059"/>
    </location>
</feature>
<feature type="domain" description="VWFA" evidence="13">
    <location>
        <begin position="5263"/>
        <end position="5469"/>
    </location>
</feature>
<evidence type="ECO:0000256" key="11">
    <source>
        <dbReference type="SAM" id="Coils"/>
    </source>
</evidence>
<keyword evidence="5" id="KW-0597">Phosphoprotein</keyword>
<dbReference type="Gene3D" id="3.40.50.410">
    <property type="entry name" value="von Willebrand factor, type A domain"/>
    <property type="match status" value="1"/>
</dbReference>
<feature type="compositionally biased region" description="Acidic residues" evidence="12">
    <location>
        <begin position="4883"/>
        <end position="4921"/>
    </location>
</feature>
<feature type="compositionally biased region" description="Basic and acidic residues" evidence="12">
    <location>
        <begin position="413"/>
        <end position="424"/>
    </location>
</feature>
<dbReference type="GO" id="GO:0030687">
    <property type="term" value="C:preribosome, large subunit precursor"/>
    <property type="evidence" value="ECO:0007669"/>
    <property type="project" value="TreeGrafter"/>
</dbReference>
<dbReference type="Proteomes" id="UP001304895">
    <property type="component" value="Unassembled WGS sequence"/>
</dbReference>
<dbReference type="InterPro" id="IPR003593">
    <property type="entry name" value="AAA+_ATPase"/>
</dbReference>
<dbReference type="PIRSF" id="PIRSF010340">
    <property type="entry name" value="Midasin"/>
    <property type="match status" value="1"/>
</dbReference>
<dbReference type="InterPro" id="IPR008942">
    <property type="entry name" value="ENTH_VHS"/>
</dbReference>
<evidence type="ECO:0000256" key="9">
    <source>
        <dbReference type="ARBA" id="ARBA00023242"/>
    </source>
</evidence>
<feature type="domain" description="CID" evidence="14">
    <location>
        <begin position="3"/>
        <end position="138"/>
    </location>
</feature>
<dbReference type="CDD" id="cd00009">
    <property type="entry name" value="AAA"/>
    <property type="match status" value="3"/>
</dbReference>
<comment type="subcellular location">
    <subcellularLocation>
        <location evidence="1">Nucleus</location>
        <location evidence="1">Nucleolus</location>
    </subcellularLocation>
    <subcellularLocation>
        <location evidence="2">Nucleus</location>
        <location evidence="2">Nucleoplasm</location>
    </subcellularLocation>
</comment>
<feature type="region of interest" description="Disordered" evidence="12">
    <location>
        <begin position="4606"/>
        <end position="5164"/>
    </location>
</feature>
<dbReference type="InterPro" id="IPR012099">
    <property type="entry name" value="Midasin"/>
</dbReference>
<dbReference type="Pfam" id="PF07728">
    <property type="entry name" value="AAA_5"/>
    <property type="match status" value="9"/>
</dbReference>
<evidence type="ECO:0000256" key="1">
    <source>
        <dbReference type="ARBA" id="ARBA00004604"/>
    </source>
</evidence>
<dbReference type="InterPro" id="IPR036465">
    <property type="entry name" value="vWFA_dom_sf"/>
</dbReference>
<evidence type="ECO:0000256" key="7">
    <source>
        <dbReference type="ARBA" id="ARBA00022840"/>
    </source>
</evidence>
<dbReference type="Pfam" id="PF17867">
    <property type="entry name" value="AAA_lid_7"/>
    <property type="match status" value="3"/>
</dbReference>
<dbReference type="GO" id="GO:0005524">
    <property type="term" value="F:ATP binding"/>
    <property type="evidence" value="ECO:0007669"/>
    <property type="project" value="UniProtKB-KW"/>
</dbReference>
<evidence type="ECO:0000259" key="14">
    <source>
        <dbReference type="PROSITE" id="PS51391"/>
    </source>
</evidence>
<dbReference type="SUPFAM" id="SSF52540">
    <property type="entry name" value="P-loop containing nucleoside triphosphate hydrolases"/>
    <property type="match status" value="6"/>
</dbReference>
<dbReference type="Pfam" id="PF21108">
    <property type="entry name" value="MDN1_4th"/>
    <property type="match status" value="1"/>
</dbReference>
<evidence type="ECO:0000256" key="12">
    <source>
        <dbReference type="SAM" id="MobiDB-lite"/>
    </source>
</evidence>
<comment type="similarity">
    <text evidence="3 10">Belongs to the midasin family.</text>
</comment>
<evidence type="ECO:0000313" key="15">
    <source>
        <dbReference type="EMBL" id="KAK4138320.1"/>
    </source>
</evidence>
<dbReference type="FunFam" id="3.40.50.300:FF:001368">
    <property type="entry name" value="Midasin"/>
    <property type="match status" value="1"/>
</dbReference>
<evidence type="ECO:0000256" key="10">
    <source>
        <dbReference type="PIRNR" id="PIRNR010340"/>
    </source>
</evidence>
<feature type="compositionally biased region" description="Polar residues" evidence="12">
    <location>
        <begin position="4808"/>
        <end position="4817"/>
    </location>
</feature>
<feature type="region of interest" description="Disordered" evidence="12">
    <location>
        <begin position="399"/>
        <end position="424"/>
    </location>
</feature>
<feature type="compositionally biased region" description="Polar residues" evidence="12">
    <location>
        <begin position="4990"/>
        <end position="4999"/>
    </location>
</feature>
<comment type="caution">
    <text evidence="15">The sequence shown here is derived from an EMBL/GenBank/DDBJ whole genome shotgun (WGS) entry which is preliminary data.</text>
</comment>
<dbReference type="PANTHER" id="PTHR48103">
    <property type="entry name" value="MIDASIN-RELATED"/>
    <property type="match status" value="1"/>
</dbReference>